<dbReference type="Proteomes" id="UP000199663">
    <property type="component" value="Unassembled WGS sequence"/>
</dbReference>
<comment type="cofactor">
    <cofactor evidence="8">
        <name>Mg(2+)</name>
        <dbReference type="ChEBI" id="CHEBI:18420"/>
    </cofactor>
</comment>
<evidence type="ECO:0000256" key="2">
    <source>
        <dbReference type="ARBA" id="ARBA00022679"/>
    </source>
</evidence>
<feature type="binding site" evidence="8">
    <location>
        <position position="38"/>
    </location>
    <ligand>
        <name>GTP</name>
        <dbReference type="ChEBI" id="CHEBI:37565"/>
    </ligand>
</feature>
<keyword evidence="6 8" id="KW-0342">GTP-binding</keyword>
<comment type="catalytic activity">
    <reaction evidence="8">
        <text>Mo-molybdopterin + GTP + H(+) = Mo-molybdopterin guanine dinucleotide + diphosphate</text>
        <dbReference type="Rhea" id="RHEA:34243"/>
        <dbReference type="ChEBI" id="CHEBI:15378"/>
        <dbReference type="ChEBI" id="CHEBI:33019"/>
        <dbReference type="ChEBI" id="CHEBI:37565"/>
        <dbReference type="ChEBI" id="CHEBI:71302"/>
        <dbReference type="ChEBI" id="CHEBI:71310"/>
        <dbReference type="EC" id="2.7.7.77"/>
    </reaction>
</comment>
<dbReference type="InterPro" id="IPR013482">
    <property type="entry name" value="Molybde_CF_guanTrfase"/>
</dbReference>
<feature type="binding site" evidence="8">
    <location>
        <begin position="26"/>
        <end position="28"/>
    </location>
    <ligand>
        <name>GTP</name>
        <dbReference type="ChEBI" id="CHEBI:37565"/>
    </ligand>
</feature>
<dbReference type="InterPro" id="IPR025877">
    <property type="entry name" value="MobA-like_NTP_Trfase"/>
</dbReference>
<keyword evidence="3 8" id="KW-0479">Metal-binding</keyword>
<evidence type="ECO:0000256" key="1">
    <source>
        <dbReference type="ARBA" id="ARBA00022490"/>
    </source>
</evidence>
<gene>
    <name evidence="8" type="primary">mobA</name>
    <name evidence="10" type="ORF">SAMN05444412_1356</name>
</gene>
<keyword evidence="10" id="KW-0548">Nucleotidyltransferase</keyword>
<protein>
    <recommendedName>
        <fullName evidence="8">Probable molybdenum cofactor guanylyltransferase</fullName>
        <shortName evidence="8">MoCo guanylyltransferase</shortName>
        <ecNumber evidence="8">2.7.7.77</ecNumber>
    </recommendedName>
    <alternativeName>
        <fullName evidence="8">GTP:molybdopterin guanylyltransferase</fullName>
    </alternativeName>
    <alternativeName>
        <fullName evidence="8">Mo-MPT guanylyltransferase</fullName>
    </alternativeName>
    <alternativeName>
        <fullName evidence="8">Molybdopterin guanylyltransferase</fullName>
    </alternativeName>
    <alternativeName>
        <fullName evidence="8">Molybdopterin-guanine dinucleotide synthase</fullName>
        <shortName evidence="8">MGD synthase</shortName>
    </alternativeName>
</protein>
<dbReference type="Pfam" id="PF12804">
    <property type="entry name" value="NTP_transf_3"/>
    <property type="match status" value="1"/>
</dbReference>
<dbReference type="GO" id="GO:0016779">
    <property type="term" value="F:nucleotidyltransferase activity"/>
    <property type="evidence" value="ECO:0007669"/>
    <property type="project" value="UniProtKB-KW"/>
</dbReference>
<feature type="domain" description="MobA-like NTP transferase" evidence="9">
    <location>
        <begin position="25"/>
        <end position="167"/>
    </location>
</feature>
<feature type="binding site" evidence="8">
    <location>
        <position position="111"/>
    </location>
    <ligand>
        <name>GTP</name>
        <dbReference type="ChEBI" id="CHEBI:37565"/>
    </ligand>
</feature>
<evidence type="ECO:0000256" key="8">
    <source>
        <dbReference type="HAMAP-Rule" id="MF_00316"/>
    </source>
</evidence>
<dbReference type="PANTHER" id="PTHR19136">
    <property type="entry name" value="MOLYBDENUM COFACTOR GUANYLYLTRANSFERASE"/>
    <property type="match status" value="1"/>
</dbReference>
<evidence type="ECO:0000313" key="10">
    <source>
        <dbReference type="EMBL" id="SDZ58638.1"/>
    </source>
</evidence>
<comment type="similarity">
    <text evidence="8">Belongs to the MobA family.</text>
</comment>
<reference evidence="10 11" key="1">
    <citation type="submission" date="2016-10" db="EMBL/GenBank/DDBJ databases">
        <authorList>
            <person name="Varghese N."/>
            <person name="Submissions S."/>
        </authorList>
    </citation>
    <scope>NUCLEOTIDE SEQUENCE [LARGE SCALE GENOMIC DNA]</scope>
    <source>
        <strain evidence="10 11">DSM 17997</strain>
    </source>
</reference>
<comment type="caution">
    <text evidence="10">The sequence shown here is derived from an EMBL/GenBank/DDBJ whole genome shotgun (WGS) entry which is preliminary data.</text>
</comment>
<evidence type="ECO:0000256" key="5">
    <source>
        <dbReference type="ARBA" id="ARBA00022842"/>
    </source>
</evidence>
<dbReference type="CDD" id="cd02503">
    <property type="entry name" value="MobA"/>
    <property type="match status" value="1"/>
</dbReference>
<keyword evidence="11" id="KW-1185">Reference proteome</keyword>
<evidence type="ECO:0000313" key="11">
    <source>
        <dbReference type="Proteomes" id="UP000199663"/>
    </source>
</evidence>
<dbReference type="Gene3D" id="3.90.550.10">
    <property type="entry name" value="Spore Coat Polysaccharide Biosynthesis Protein SpsA, Chain A"/>
    <property type="match status" value="1"/>
</dbReference>
<name>A0A1H3U8C7_9BACT</name>
<comment type="function">
    <text evidence="8">Transfers a GMP moiety from GTP to Mo-molybdopterin (Mo-MPT) cofactor (Moco or molybdenum cofactor) to form Mo-molybdopterin guanine dinucleotide (Mo-MGD) cofactor.</text>
</comment>
<comment type="caution">
    <text evidence="8">Lacks conserved residue(s) required for the propagation of feature annotation.</text>
</comment>
<keyword evidence="7 8" id="KW-0501">Molybdenum cofactor biosynthesis</keyword>
<dbReference type="PANTHER" id="PTHR19136:SF81">
    <property type="entry name" value="MOLYBDENUM COFACTOR GUANYLYLTRANSFERASE"/>
    <property type="match status" value="1"/>
</dbReference>
<dbReference type="SUPFAM" id="SSF53448">
    <property type="entry name" value="Nucleotide-diphospho-sugar transferases"/>
    <property type="match status" value="1"/>
</dbReference>
<comment type="domain">
    <text evidence="8">The N-terminal domain determines nucleotide recognition and specific binding, while the C-terminal domain determines the specific binding to the target protein.</text>
</comment>
<keyword evidence="5 8" id="KW-0460">Magnesium</keyword>
<evidence type="ECO:0000259" key="9">
    <source>
        <dbReference type="Pfam" id="PF12804"/>
    </source>
</evidence>
<dbReference type="EC" id="2.7.7.77" evidence="8"/>
<evidence type="ECO:0000256" key="3">
    <source>
        <dbReference type="ARBA" id="ARBA00022723"/>
    </source>
</evidence>
<evidence type="ECO:0000256" key="7">
    <source>
        <dbReference type="ARBA" id="ARBA00023150"/>
    </source>
</evidence>
<keyword evidence="1 8" id="KW-0963">Cytoplasm</keyword>
<organism evidence="10 11">
    <name type="scientific">Rhodonellum ikkaensis</name>
    <dbReference type="NCBI Taxonomy" id="336829"/>
    <lineage>
        <taxon>Bacteria</taxon>
        <taxon>Pseudomonadati</taxon>
        <taxon>Bacteroidota</taxon>
        <taxon>Cytophagia</taxon>
        <taxon>Cytophagales</taxon>
        <taxon>Cytophagaceae</taxon>
        <taxon>Rhodonellum</taxon>
    </lineage>
</organism>
<comment type="subcellular location">
    <subcellularLocation>
        <location evidence="8">Cytoplasm</location>
    </subcellularLocation>
</comment>
<dbReference type="HAMAP" id="MF_00316">
    <property type="entry name" value="MobA"/>
    <property type="match status" value="1"/>
</dbReference>
<evidence type="ECO:0000256" key="6">
    <source>
        <dbReference type="ARBA" id="ARBA00023134"/>
    </source>
</evidence>
<feature type="binding site" evidence="8">
    <location>
        <position position="82"/>
    </location>
    <ligand>
        <name>GTP</name>
        <dbReference type="ChEBI" id="CHEBI:37565"/>
    </ligand>
</feature>
<evidence type="ECO:0000256" key="4">
    <source>
        <dbReference type="ARBA" id="ARBA00022741"/>
    </source>
</evidence>
<keyword evidence="4 8" id="KW-0547">Nucleotide-binding</keyword>
<feature type="binding site" evidence="8">
    <location>
        <position position="111"/>
    </location>
    <ligand>
        <name>Mg(2+)</name>
        <dbReference type="ChEBI" id="CHEBI:18420"/>
    </ligand>
</feature>
<proteinExistence type="inferred from homology"/>
<dbReference type="InterPro" id="IPR029044">
    <property type="entry name" value="Nucleotide-diphossugar_trans"/>
</dbReference>
<sequence>MQGRCQFANKGFKMTTKRSDIGVYMLAGGKSSRMGADKGLVNLQGKPMLQHGIEVLQSIFSEVTLVSNNPEYLRLGLRIIPDLIANKGPMGGIYTGLCDSPFEMNFFVACDMPFIRSQAIEYVLAKAKDGEITLAGIGGKSQPLFGIYPKIFREEIRKNIEHNQLKMMVLIQELKSFTLELDVLGIDHEKTFSNINTPEDLVRMQTEK</sequence>
<dbReference type="EMBL" id="FNQC01000035">
    <property type="protein sequence ID" value="SDZ58638.1"/>
    <property type="molecule type" value="Genomic_DNA"/>
</dbReference>
<keyword evidence="2 8" id="KW-0808">Transferase</keyword>
<accession>A0A1H3U8C7</accession>